<organism evidence="7 8">
    <name type="scientific">Morus notabilis</name>
    <dbReference type="NCBI Taxonomy" id="981085"/>
    <lineage>
        <taxon>Eukaryota</taxon>
        <taxon>Viridiplantae</taxon>
        <taxon>Streptophyta</taxon>
        <taxon>Embryophyta</taxon>
        <taxon>Tracheophyta</taxon>
        <taxon>Spermatophyta</taxon>
        <taxon>Magnoliopsida</taxon>
        <taxon>eudicotyledons</taxon>
        <taxon>Gunneridae</taxon>
        <taxon>Pentapetalae</taxon>
        <taxon>rosids</taxon>
        <taxon>fabids</taxon>
        <taxon>Rosales</taxon>
        <taxon>Moraceae</taxon>
        <taxon>Moreae</taxon>
        <taxon>Morus</taxon>
    </lineage>
</organism>
<evidence type="ECO:0000313" key="7">
    <source>
        <dbReference type="EMBL" id="EXB62303.1"/>
    </source>
</evidence>
<evidence type="ECO:0000256" key="4">
    <source>
        <dbReference type="ARBA" id="ARBA00022884"/>
    </source>
</evidence>
<evidence type="ECO:0000313" key="8">
    <source>
        <dbReference type="Proteomes" id="UP000030645"/>
    </source>
</evidence>
<dbReference type="Pfam" id="PF23182">
    <property type="entry name" value="PABC_AtC3H46"/>
    <property type="match status" value="1"/>
</dbReference>
<accession>W9R872</accession>
<evidence type="ECO:0000259" key="6">
    <source>
        <dbReference type="Pfam" id="PF23182"/>
    </source>
</evidence>
<dbReference type="InterPro" id="IPR056276">
    <property type="entry name" value="AtC3H46-like_PABC-like"/>
</dbReference>
<dbReference type="GO" id="GO:0003677">
    <property type="term" value="F:DNA binding"/>
    <property type="evidence" value="ECO:0007669"/>
    <property type="project" value="UniProtKB-KW"/>
</dbReference>
<sequence>MGYLLIQDYGEKEMIRLAFGPESLLHNLTVKAKTHLAILPKSSSFSSSSLNPISLFPHSQIIISARCTPGFPDDLVDGESPNARAKSPPFSVAVWLCSSTSLDPDRSELSTSFCGISGVFERVIVVLD</sequence>
<name>W9R872_9ROSA</name>
<feature type="domain" description="AtC3H46-like PABC-like" evidence="6">
    <location>
        <begin position="1"/>
        <end position="40"/>
    </location>
</feature>
<gene>
    <name evidence="7" type="ORF">L484_022191</name>
</gene>
<dbReference type="AlphaFoldDB" id="W9R872"/>
<evidence type="ECO:0000256" key="3">
    <source>
        <dbReference type="ARBA" id="ARBA00022833"/>
    </source>
</evidence>
<keyword evidence="2" id="KW-0863">Zinc-finger</keyword>
<protein>
    <recommendedName>
        <fullName evidence="6">AtC3H46-like PABC-like domain-containing protein</fullName>
    </recommendedName>
</protein>
<keyword evidence="8" id="KW-1185">Reference proteome</keyword>
<dbReference type="PANTHER" id="PTHR24009:SF11">
    <property type="entry name" value="ZINC FINGER CCCH DOMAIN-CONTAINING PROTEIN 53-LIKE"/>
    <property type="match status" value="1"/>
</dbReference>
<dbReference type="PANTHER" id="PTHR24009">
    <property type="entry name" value="RNA-BINDING (RRM/RBD/RNP MOTIFS)"/>
    <property type="match status" value="1"/>
</dbReference>
<keyword evidence="5" id="KW-0238">DNA-binding</keyword>
<reference evidence="8" key="1">
    <citation type="submission" date="2013-01" db="EMBL/GenBank/DDBJ databases">
        <title>Draft Genome Sequence of a Mulberry Tree, Morus notabilis C.K. Schneid.</title>
        <authorList>
            <person name="He N."/>
            <person name="Zhao S."/>
        </authorList>
    </citation>
    <scope>NUCLEOTIDE SEQUENCE</scope>
</reference>
<dbReference type="EMBL" id="KE344442">
    <property type="protein sequence ID" value="EXB62303.1"/>
    <property type="molecule type" value="Genomic_DNA"/>
</dbReference>
<evidence type="ECO:0000256" key="1">
    <source>
        <dbReference type="ARBA" id="ARBA00022723"/>
    </source>
</evidence>
<dbReference type="GO" id="GO:0008270">
    <property type="term" value="F:zinc ion binding"/>
    <property type="evidence" value="ECO:0007669"/>
    <property type="project" value="UniProtKB-KW"/>
</dbReference>
<evidence type="ECO:0000256" key="2">
    <source>
        <dbReference type="ARBA" id="ARBA00022771"/>
    </source>
</evidence>
<dbReference type="GO" id="GO:0003723">
    <property type="term" value="F:RNA binding"/>
    <property type="evidence" value="ECO:0007669"/>
    <property type="project" value="UniProtKB-KW"/>
</dbReference>
<keyword evidence="1" id="KW-0479">Metal-binding</keyword>
<dbReference type="Proteomes" id="UP000030645">
    <property type="component" value="Unassembled WGS sequence"/>
</dbReference>
<keyword evidence="4" id="KW-0694">RNA-binding</keyword>
<evidence type="ECO:0000256" key="5">
    <source>
        <dbReference type="ARBA" id="ARBA00023125"/>
    </source>
</evidence>
<proteinExistence type="predicted"/>
<dbReference type="STRING" id="981085.W9R872"/>
<keyword evidence="3" id="KW-0862">Zinc</keyword>